<organism evidence="5 6">
    <name type="scientific">Dethiosulfatibacter aminovorans DSM 17477</name>
    <dbReference type="NCBI Taxonomy" id="1121476"/>
    <lineage>
        <taxon>Bacteria</taxon>
        <taxon>Bacillati</taxon>
        <taxon>Bacillota</taxon>
        <taxon>Tissierellia</taxon>
        <taxon>Dethiosulfatibacter</taxon>
    </lineage>
</organism>
<dbReference type="PANTHER" id="PTHR45833:SF1">
    <property type="entry name" value="METHIONINE SYNTHASE"/>
    <property type="match status" value="1"/>
</dbReference>
<dbReference type="InterPro" id="IPR036724">
    <property type="entry name" value="Cobalamin-bd_sf"/>
</dbReference>
<dbReference type="STRING" id="1121476.SAMN02745751_03347"/>
<dbReference type="PANTHER" id="PTHR45833">
    <property type="entry name" value="METHIONINE SYNTHASE"/>
    <property type="match status" value="1"/>
</dbReference>
<evidence type="ECO:0000256" key="1">
    <source>
        <dbReference type="ARBA" id="ARBA00022723"/>
    </source>
</evidence>
<dbReference type="Pfam" id="PF02607">
    <property type="entry name" value="B12-binding_2"/>
    <property type="match status" value="1"/>
</dbReference>
<evidence type="ECO:0000259" key="4">
    <source>
        <dbReference type="PROSITE" id="PS51337"/>
    </source>
</evidence>
<dbReference type="GO" id="GO:0050667">
    <property type="term" value="P:homocysteine metabolic process"/>
    <property type="evidence" value="ECO:0007669"/>
    <property type="project" value="TreeGrafter"/>
</dbReference>
<protein>
    <submittedName>
        <fullName evidence="5">Methanogenic corrinoid protein MtbC1</fullName>
    </submittedName>
</protein>
<keyword evidence="1" id="KW-0479">Metal-binding</keyword>
<sequence length="209" mass="23005">MLSNLAQDLVELKKDEVLTAVNKAVEANADPMDIIQEGQRGMGIVGEKFETGEFFLAQLMLSAQIFQDIIAIVEPLLLSDENREFMGKVVFATPQGDIHDIGKNIVSVMLKAHGYEVHDLGVDVSKEKIIEKVKEVKPDFVCFSCLLTTAFESMKNTINALEVEGLLKDLKVLIGGGVTSEQTRDYVNADFQSIEVMDTIGYCNKAMGV</sequence>
<dbReference type="Gene3D" id="3.40.50.280">
    <property type="entry name" value="Cobalamin-binding domain"/>
    <property type="match status" value="1"/>
</dbReference>
<dbReference type="InterPro" id="IPR036594">
    <property type="entry name" value="Meth_synthase_dom"/>
</dbReference>
<keyword evidence="6" id="KW-1185">Reference proteome</keyword>
<evidence type="ECO:0000256" key="2">
    <source>
        <dbReference type="ARBA" id="ARBA00023285"/>
    </source>
</evidence>
<evidence type="ECO:0000259" key="3">
    <source>
        <dbReference type="PROSITE" id="PS51332"/>
    </source>
</evidence>
<dbReference type="GO" id="GO:0008705">
    <property type="term" value="F:methionine synthase activity"/>
    <property type="evidence" value="ECO:0007669"/>
    <property type="project" value="TreeGrafter"/>
</dbReference>
<dbReference type="SMART" id="SM01018">
    <property type="entry name" value="B12-binding_2"/>
    <property type="match status" value="1"/>
</dbReference>
<dbReference type="GO" id="GO:0005829">
    <property type="term" value="C:cytosol"/>
    <property type="evidence" value="ECO:0007669"/>
    <property type="project" value="TreeGrafter"/>
</dbReference>
<dbReference type="InterPro" id="IPR050554">
    <property type="entry name" value="Met_Synthase/Corrinoid"/>
</dbReference>
<dbReference type="SUPFAM" id="SSF47644">
    <property type="entry name" value="Methionine synthase domain"/>
    <property type="match status" value="1"/>
</dbReference>
<dbReference type="SUPFAM" id="SSF52242">
    <property type="entry name" value="Cobalamin (vitamin B12)-binding domain"/>
    <property type="match status" value="1"/>
</dbReference>
<dbReference type="Pfam" id="PF02310">
    <property type="entry name" value="B12-binding"/>
    <property type="match status" value="1"/>
</dbReference>
<reference evidence="5 6" key="1">
    <citation type="submission" date="2016-11" db="EMBL/GenBank/DDBJ databases">
        <authorList>
            <person name="Jaros S."/>
            <person name="Januszkiewicz K."/>
            <person name="Wedrychowicz H."/>
        </authorList>
    </citation>
    <scope>NUCLEOTIDE SEQUENCE [LARGE SCALE GENOMIC DNA]</scope>
    <source>
        <strain evidence="5 6">DSM 17477</strain>
    </source>
</reference>
<feature type="domain" description="B12-binding N-terminal" evidence="4">
    <location>
        <begin position="1"/>
        <end position="85"/>
    </location>
</feature>
<dbReference type="PROSITE" id="PS51332">
    <property type="entry name" value="B12_BINDING"/>
    <property type="match status" value="1"/>
</dbReference>
<dbReference type="AlphaFoldDB" id="A0A1M6M3K7"/>
<gene>
    <name evidence="5" type="ORF">SAMN02745751_03347</name>
</gene>
<dbReference type="InterPro" id="IPR003759">
    <property type="entry name" value="Cbl-bd_cap"/>
</dbReference>
<name>A0A1M6M3K7_9FIRM</name>
<dbReference type="InterPro" id="IPR006158">
    <property type="entry name" value="Cobalamin-bd"/>
</dbReference>
<dbReference type="GO" id="GO:0046872">
    <property type="term" value="F:metal ion binding"/>
    <property type="evidence" value="ECO:0007669"/>
    <property type="project" value="UniProtKB-KW"/>
</dbReference>
<dbReference type="EMBL" id="FQZL01000037">
    <property type="protein sequence ID" value="SHJ78034.1"/>
    <property type="molecule type" value="Genomic_DNA"/>
</dbReference>
<dbReference type="Gene3D" id="1.10.1240.10">
    <property type="entry name" value="Methionine synthase domain"/>
    <property type="match status" value="1"/>
</dbReference>
<keyword evidence="2" id="KW-0170">Cobalt</keyword>
<accession>A0A1M6M3K7</accession>
<proteinExistence type="predicted"/>
<feature type="domain" description="B12-binding" evidence="3">
    <location>
        <begin position="86"/>
        <end position="209"/>
    </location>
</feature>
<evidence type="ECO:0000313" key="5">
    <source>
        <dbReference type="EMBL" id="SHJ78034.1"/>
    </source>
</evidence>
<dbReference type="RefSeq" id="WP_073050706.1">
    <property type="nucleotide sequence ID" value="NZ_FQZL01000037.1"/>
</dbReference>
<dbReference type="GO" id="GO:0046653">
    <property type="term" value="P:tetrahydrofolate metabolic process"/>
    <property type="evidence" value="ECO:0007669"/>
    <property type="project" value="TreeGrafter"/>
</dbReference>
<dbReference type="GO" id="GO:0031419">
    <property type="term" value="F:cobalamin binding"/>
    <property type="evidence" value="ECO:0007669"/>
    <property type="project" value="InterPro"/>
</dbReference>
<dbReference type="Proteomes" id="UP000184052">
    <property type="component" value="Unassembled WGS sequence"/>
</dbReference>
<dbReference type="PROSITE" id="PS51337">
    <property type="entry name" value="B12_BINDING_NTER"/>
    <property type="match status" value="1"/>
</dbReference>
<evidence type="ECO:0000313" key="6">
    <source>
        <dbReference type="Proteomes" id="UP000184052"/>
    </source>
</evidence>